<feature type="transmembrane region" description="Helical" evidence="6">
    <location>
        <begin position="288"/>
        <end position="310"/>
    </location>
</feature>
<dbReference type="PRINTS" id="PR00344">
    <property type="entry name" value="BCTRLSENSOR"/>
</dbReference>
<evidence type="ECO:0000313" key="9">
    <source>
        <dbReference type="EMBL" id="MFL9881388.1"/>
    </source>
</evidence>
<evidence type="ECO:0000256" key="1">
    <source>
        <dbReference type="ARBA" id="ARBA00000085"/>
    </source>
</evidence>
<proteinExistence type="predicted"/>
<dbReference type="InterPro" id="IPR001789">
    <property type="entry name" value="Sig_transdc_resp-reg_receiver"/>
</dbReference>
<feature type="coiled-coil region" evidence="5">
    <location>
        <begin position="345"/>
        <end position="379"/>
    </location>
</feature>
<dbReference type="EMBL" id="JAQQFR010000029">
    <property type="protein sequence ID" value="MFL9881388.1"/>
    <property type="molecule type" value="Genomic_DNA"/>
</dbReference>
<keyword evidence="10" id="KW-1185">Reference proteome</keyword>
<comment type="catalytic activity">
    <reaction evidence="1">
        <text>ATP + protein L-histidine = ADP + protein N-phospho-L-histidine.</text>
        <dbReference type="EC" id="2.7.13.3"/>
    </reaction>
</comment>
<comment type="caution">
    <text evidence="9">The sequence shown here is derived from an EMBL/GenBank/DDBJ whole genome shotgun (WGS) entry which is preliminary data.</text>
</comment>
<dbReference type="CDD" id="cd17580">
    <property type="entry name" value="REC_2_DhkD-like"/>
    <property type="match status" value="1"/>
</dbReference>
<dbReference type="SMART" id="SM00388">
    <property type="entry name" value="HisKA"/>
    <property type="match status" value="1"/>
</dbReference>
<dbReference type="SMART" id="SM00387">
    <property type="entry name" value="HATPase_c"/>
    <property type="match status" value="1"/>
</dbReference>
<evidence type="ECO:0000256" key="4">
    <source>
        <dbReference type="PROSITE-ProRule" id="PRU00169"/>
    </source>
</evidence>
<dbReference type="SUPFAM" id="SSF52172">
    <property type="entry name" value="CheY-like"/>
    <property type="match status" value="1"/>
</dbReference>
<keyword evidence="6" id="KW-1133">Transmembrane helix</keyword>
<feature type="modified residue" description="4-aspartylphosphate" evidence="4">
    <location>
        <position position="686"/>
    </location>
</feature>
<dbReference type="PROSITE" id="PS50110">
    <property type="entry name" value="RESPONSE_REGULATORY"/>
    <property type="match status" value="1"/>
</dbReference>
<dbReference type="CDD" id="cd00082">
    <property type="entry name" value="HisKA"/>
    <property type="match status" value="1"/>
</dbReference>
<dbReference type="GO" id="GO:0005524">
    <property type="term" value="F:ATP binding"/>
    <property type="evidence" value="ECO:0007669"/>
    <property type="project" value="UniProtKB-KW"/>
</dbReference>
<dbReference type="InterPro" id="IPR003594">
    <property type="entry name" value="HATPase_dom"/>
</dbReference>
<dbReference type="RefSeq" id="WP_408170718.1">
    <property type="nucleotide sequence ID" value="NZ_JAQQFR010000029.1"/>
</dbReference>
<dbReference type="InterPro" id="IPR036097">
    <property type="entry name" value="HisK_dim/P_sf"/>
</dbReference>
<evidence type="ECO:0000259" key="7">
    <source>
        <dbReference type="PROSITE" id="PS50109"/>
    </source>
</evidence>
<name>A0ABW8ZGA4_9BURK</name>
<keyword evidence="3 4" id="KW-0597">Phosphoprotein</keyword>
<evidence type="ECO:0000256" key="5">
    <source>
        <dbReference type="SAM" id="Coils"/>
    </source>
</evidence>
<evidence type="ECO:0000259" key="8">
    <source>
        <dbReference type="PROSITE" id="PS50110"/>
    </source>
</evidence>
<dbReference type="Pfam" id="PF00072">
    <property type="entry name" value="Response_reg"/>
    <property type="match status" value="1"/>
</dbReference>
<dbReference type="InterPro" id="IPR005467">
    <property type="entry name" value="His_kinase_dom"/>
</dbReference>
<dbReference type="InterPro" id="IPR004358">
    <property type="entry name" value="Sig_transdc_His_kin-like_C"/>
</dbReference>
<dbReference type="SUPFAM" id="SSF55874">
    <property type="entry name" value="ATPase domain of HSP90 chaperone/DNA topoisomerase II/histidine kinase"/>
    <property type="match status" value="1"/>
</dbReference>
<protein>
    <recommendedName>
        <fullName evidence="2">histidine kinase</fullName>
        <ecNumber evidence="2">2.7.13.3</ecNumber>
    </recommendedName>
</protein>
<reference evidence="9 10" key="1">
    <citation type="journal article" date="2024" name="Chem. Sci.">
        <title>Discovery of megapolipeptins by genome mining of a Burkholderiales bacteria collection.</title>
        <authorList>
            <person name="Paulo B.S."/>
            <person name="Recchia M.J.J."/>
            <person name="Lee S."/>
            <person name="Fergusson C.H."/>
            <person name="Romanowski S.B."/>
            <person name="Hernandez A."/>
            <person name="Krull N."/>
            <person name="Liu D.Y."/>
            <person name="Cavanagh H."/>
            <person name="Bos A."/>
            <person name="Gray C.A."/>
            <person name="Murphy B.T."/>
            <person name="Linington R.G."/>
            <person name="Eustaquio A.S."/>
        </authorList>
    </citation>
    <scope>NUCLEOTIDE SEQUENCE [LARGE SCALE GENOMIC DNA]</scope>
    <source>
        <strain evidence="9 10">RL21-008-BIB-B</strain>
    </source>
</reference>
<keyword evidence="6" id="KW-0472">Membrane</keyword>
<dbReference type="Proteomes" id="UP001629214">
    <property type="component" value="Unassembled WGS sequence"/>
</dbReference>
<keyword evidence="6" id="KW-0812">Transmembrane</keyword>
<gene>
    <name evidence="9" type="ORF">PQR63_23530</name>
</gene>
<dbReference type="SMART" id="SM00448">
    <property type="entry name" value="REC"/>
    <property type="match status" value="1"/>
</dbReference>
<dbReference type="Pfam" id="PF02518">
    <property type="entry name" value="HATPase_c"/>
    <property type="match status" value="1"/>
</dbReference>
<evidence type="ECO:0000256" key="6">
    <source>
        <dbReference type="SAM" id="Phobius"/>
    </source>
</evidence>
<dbReference type="InterPro" id="IPR036890">
    <property type="entry name" value="HATPase_C_sf"/>
</dbReference>
<dbReference type="PANTHER" id="PTHR43547:SF2">
    <property type="entry name" value="HYBRID SIGNAL TRANSDUCTION HISTIDINE KINASE C"/>
    <property type="match status" value="1"/>
</dbReference>
<feature type="domain" description="Response regulatory" evidence="8">
    <location>
        <begin position="637"/>
        <end position="753"/>
    </location>
</feature>
<evidence type="ECO:0000256" key="3">
    <source>
        <dbReference type="ARBA" id="ARBA00022553"/>
    </source>
</evidence>
<dbReference type="EC" id="2.7.13.3" evidence="2"/>
<dbReference type="Pfam" id="PF00512">
    <property type="entry name" value="HisKA"/>
    <property type="match status" value="1"/>
</dbReference>
<dbReference type="PROSITE" id="PS50109">
    <property type="entry name" value="HIS_KIN"/>
    <property type="match status" value="1"/>
</dbReference>
<dbReference type="SUPFAM" id="SSF47384">
    <property type="entry name" value="Homodimeric domain of signal transducing histidine kinase"/>
    <property type="match status" value="1"/>
</dbReference>
<dbReference type="PANTHER" id="PTHR43547">
    <property type="entry name" value="TWO-COMPONENT HISTIDINE KINASE"/>
    <property type="match status" value="1"/>
</dbReference>
<dbReference type="InterPro" id="IPR003661">
    <property type="entry name" value="HisK_dim/P_dom"/>
</dbReference>
<accession>A0ABW8ZGA4</accession>
<evidence type="ECO:0000313" key="10">
    <source>
        <dbReference type="Proteomes" id="UP001629214"/>
    </source>
</evidence>
<sequence>MSRTKLKYPNIHELKVVKVKLRSRLALMAFLALVPLLIFSSIAAKRLSDGTRENALRAMQETAHTTALIIDRELQVALSSVSVLSRSPLLMQGHWEQFYNQVKSAVPGDSGWVILYTPDGKQVFNTRLPFGAQLPFRPSPEELALIITKKKPHISGLVWASTLKQNVVFVDLPIRTTDGRNYVLSQAFYSDHFDVAFNERDIPSSWLVGIFDQNGITIGRSIKADEFVGKPARADTLKAIQSKFDTIIKHSIRGNIEVYDVITHSKLAGWAVAVGVPADEIDGQVRQAGYIAIGGLALAICAALISAGLVGRKLANSMEMAATASEMVGRSEELPTMLPSGTIEIDNLQRTIVDAAIKLKDAEIKRASIEEKNAQLLESEQAALRAAEIENKRKDEFLAMLGHELRNPLAAITSAIALLRIKAANDATILRPAEIIHRQSQHLREILDDLLDLSRVIYGKVQLEMQATDLGLLVGNSINTMVDTSKFSKHVFSFYTESLTINADATRIEQVFSNLIENSLKYTDEGGSISVSVSRDKDMALLSVMDTGVGISPNLLPFIFDVFMQGDNTLARTKGGMGIGLSLVHKLVALHGGTVNVHSEGVGKGSSFYVRLPLIETDAPKFRLPKNEIDMSLSGYKILLVEDQDDLREMQQALLKELGLEVWASSNGKDAIKIAEVREPQVALIDIGLPEMNGYQIAAALRSNSKTASVKLIALTGYGLKEDKEQAIKAGFDHHLTKPLRLGELEKCLTVLLPR</sequence>
<keyword evidence="9" id="KW-0067">ATP-binding</keyword>
<keyword evidence="9" id="KW-0547">Nucleotide-binding</keyword>
<feature type="domain" description="Histidine kinase" evidence="7">
    <location>
        <begin position="400"/>
        <end position="616"/>
    </location>
</feature>
<keyword evidence="5" id="KW-0175">Coiled coil</keyword>
<dbReference type="Gene3D" id="1.10.287.130">
    <property type="match status" value="1"/>
</dbReference>
<dbReference type="Gene3D" id="3.30.565.10">
    <property type="entry name" value="Histidine kinase-like ATPase, C-terminal domain"/>
    <property type="match status" value="1"/>
</dbReference>
<dbReference type="Gene3D" id="3.40.50.2300">
    <property type="match status" value="1"/>
</dbReference>
<dbReference type="InterPro" id="IPR011006">
    <property type="entry name" value="CheY-like_superfamily"/>
</dbReference>
<evidence type="ECO:0000256" key="2">
    <source>
        <dbReference type="ARBA" id="ARBA00012438"/>
    </source>
</evidence>
<organism evidence="9 10">
    <name type="scientific">Herbaspirillum rhizosphaerae</name>
    <dbReference type="NCBI Taxonomy" id="346179"/>
    <lineage>
        <taxon>Bacteria</taxon>
        <taxon>Pseudomonadati</taxon>
        <taxon>Pseudomonadota</taxon>
        <taxon>Betaproteobacteria</taxon>
        <taxon>Burkholderiales</taxon>
        <taxon>Oxalobacteraceae</taxon>
        <taxon>Herbaspirillum</taxon>
    </lineage>
</organism>